<dbReference type="Proteomes" id="UP000005018">
    <property type="component" value="Chromosome 1"/>
</dbReference>
<dbReference type="OrthoDB" id="4026013at2759"/>
<evidence type="ECO:0000313" key="2">
    <source>
        <dbReference type="Proteomes" id="UP000005018"/>
    </source>
</evidence>
<evidence type="ECO:0000313" key="1">
    <source>
        <dbReference type="EMBL" id="CCG21408.1"/>
    </source>
</evidence>
<accession>H8WXA3</accession>
<keyword evidence="2" id="KW-1185">Reference proteome</keyword>
<dbReference type="GeneID" id="14537552"/>
<dbReference type="RefSeq" id="XP_003866847.1">
    <property type="nucleotide sequence ID" value="XM_003866799.1"/>
</dbReference>
<proteinExistence type="predicted"/>
<name>H8WXA3_CANO9</name>
<sequence>MTEVEFEDYLLFTTSFPGVADGSCTPNKPTSIMKSLSMENSRISLPPSTEVTIPKRSPARLFERWKLPSQRLMNVVSNTKVTAANSEVKVKDTSPYIHKKNGAPDSPQSFLESTSSFEIEDDEVKGDEGEICFSSNSDNESVFSNPGSIVPEPQKTANSVQTNNHIYDSHEEDEEWEELLHCLETIQICKIDDVVTIKHSSNTGLARVKITAPSPMRTVKVRVS</sequence>
<organism evidence="1 2">
    <name type="scientific">Candida orthopsilosis (strain 90-125)</name>
    <name type="common">Yeast</name>
    <dbReference type="NCBI Taxonomy" id="1136231"/>
    <lineage>
        <taxon>Eukaryota</taxon>
        <taxon>Fungi</taxon>
        <taxon>Dikarya</taxon>
        <taxon>Ascomycota</taxon>
        <taxon>Saccharomycotina</taxon>
        <taxon>Pichiomycetes</taxon>
        <taxon>Debaryomycetaceae</taxon>
        <taxon>Candida/Lodderomyces clade</taxon>
        <taxon>Candida</taxon>
    </lineage>
</organism>
<dbReference type="AlphaFoldDB" id="H8WXA3"/>
<gene>
    <name evidence="1" type="ORF">CORT_0A10230</name>
</gene>
<dbReference type="EMBL" id="HE681719">
    <property type="protein sequence ID" value="CCG21408.1"/>
    <property type="molecule type" value="Genomic_DNA"/>
</dbReference>
<dbReference type="HOGENOM" id="CLU_1234847_0_0_1"/>
<reference evidence="1 2" key="1">
    <citation type="journal article" date="2012" name="PLoS ONE">
        <title>Sequence and analysis of the genome of the pathogenic yeast Candida orthopsilosis.</title>
        <authorList>
            <person name="Riccombeni A."/>
            <person name="Vidanes G."/>
            <person name="Proux-Wera E."/>
            <person name="Wolfe K.H."/>
            <person name="Butler G."/>
        </authorList>
    </citation>
    <scope>NUCLEOTIDE SEQUENCE [LARGE SCALE GENOMIC DNA]</scope>
    <source>
        <strain evidence="1 2">Co 90-125</strain>
    </source>
</reference>
<dbReference type="KEGG" id="cot:CORT_0A10230"/>
<protein>
    <submittedName>
        <fullName evidence="1">Late-stage biofilm-induced gene in C. albicans</fullName>
    </submittedName>
</protein>